<evidence type="ECO:0000256" key="5">
    <source>
        <dbReference type="SAM" id="MobiDB-lite"/>
    </source>
</evidence>
<keyword evidence="2" id="KW-0479">Metal-binding</keyword>
<dbReference type="InterPro" id="IPR018247">
    <property type="entry name" value="EF_Hand_1_Ca_BS"/>
</dbReference>
<name>A0A218W2G1_PUNGR</name>
<reference evidence="9" key="1">
    <citation type="journal article" date="2017" name="Plant J.">
        <title>The pomegranate (Punica granatum L.) genome and the genomics of punicalagin biosynthesis.</title>
        <authorList>
            <person name="Qin G."/>
            <person name="Xu C."/>
            <person name="Ming R."/>
            <person name="Tang H."/>
            <person name="Guyot R."/>
            <person name="Kramer E.M."/>
            <person name="Hu Y."/>
            <person name="Yi X."/>
            <person name="Qi Y."/>
            <person name="Xu X."/>
            <person name="Gao Z."/>
            <person name="Pan H."/>
            <person name="Jian J."/>
            <person name="Tian Y."/>
            <person name="Yue Z."/>
            <person name="Xu Y."/>
        </authorList>
    </citation>
    <scope>NUCLEOTIDE SEQUENCE [LARGE SCALE GENOMIC DNA]</scope>
    <source>
        <strain evidence="9">cv. Dabenzi</strain>
    </source>
</reference>
<evidence type="ECO:0000313" key="9">
    <source>
        <dbReference type="Proteomes" id="UP000197138"/>
    </source>
</evidence>
<evidence type="ECO:0000313" key="10">
    <source>
        <dbReference type="Proteomes" id="UP000233551"/>
    </source>
</evidence>
<dbReference type="Pfam" id="PF13405">
    <property type="entry name" value="EF-hand_6"/>
    <property type="match status" value="1"/>
</dbReference>
<reference evidence="8 10" key="3">
    <citation type="submission" date="2017-11" db="EMBL/GenBank/DDBJ databases">
        <title>De-novo sequencing of pomegranate (Punica granatum L.) genome.</title>
        <authorList>
            <person name="Akparov Z."/>
            <person name="Amiraslanov A."/>
            <person name="Hajiyeva S."/>
            <person name="Abbasov M."/>
            <person name="Kaur K."/>
            <person name="Hamwieh A."/>
            <person name="Solovyev V."/>
            <person name="Salamov A."/>
            <person name="Braich B."/>
            <person name="Kosarev P."/>
            <person name="Mahmoud A."/>
            <person name="Hajiyev E."/>
            <person name="Babayeva S."/>
            <person name="Izzatullayeva V."/>
            <person name="Mammadov A."/>
            <person name="Mammadov A."/>
            <person name="Sharifova S."/>
            <person name="Ojaghi J."/>
            <person name="Eynullazada K."/>
            <person name="Bayramov B."/>
            <person name="Abdulazimova A."/>
            <person name="Shahmuradov I."/>
        </authorList>
    </citation>
    <scope>NUCLEOTIDE SEQUENCE [LARGE SCALE GENOMIC DNA]</scope>
    <source>
        <strain evidence="8">AG2017</strain>
        <strain evidence="10">cv. AG2017</strain>
        <tissue evidence="8">Leaf</tissue>
    </source>
</reference>
<dbReference type="Proteomes" id="UP000197138">
    <property type="component" value="Unassembled WGS sequence"/>
</dbReference>
<dbReference type="GeneID" id="116206782"/>
<evidence type="ECO:0000259" key="6">
    <source>
        <dbReference type="PROSITE" id="PS50222"/>
    </source>
</evidence>
<feature type="domain" description="EF-hand" evidence="6">
    <location>
        <begin position="150"/>
        <end position="185"/>
    </location>
</feature>
<dbReference type="Proteomes" id="UP000233551">
    <property type="component" value="Unassembled WGS sequence"/>
</dbReference>
<dbReference type="STRING" id="22663.A0A218W2G1"/>
<dbReference type="GO" id="GO:0005509">
    <property type="term" value="F:calcium ion binding"/>
    <property type="evidence" value="ECO:0007669"/>
    <property type="project" value="InterPro"/>
</dbReference>
<evidence type="ECO:0000256" key="3">
    <source>
        <dbReference type="ARBA" id="ARBA00022737"/>
    </source>
</evidence>
<dbReference type="InterPro" id="IPR039647">
    <property type="entry name" value="EF_hand_pair_protein_CML-like"/>
</dbReference>
<dbReference type="EMBL" id="PGOL01001620">
    <property type="protein sequence ID" value="PKI56159.1"/>
    <property type="molecule type" value="Genomic_DNA"/>
</dbReference>
<dbReference type="OrthoDB" id="26525at2759"/>
<dbReference type="EMBL" id="MTKT01005400">
    <property type="protein sequence ID" value="OWM67027.1"/>
    <property type="molecule type" value="Genomic_DNA"/>
</dbReference>
<dbReference type="InterPro" id="IPR002048">
    <property type="entry name" value="EF_hand_dom"/>
</dbReference>
<dbReference type="CDD" id="cd00051">
    <property type="entry name" value="EFh"/>
    <property type="match status" value="1"/>
</dbReference>
<keyword evidence="10" id="KW-1185">Reference proteome</keyword>
<reference evidence="7" key="2">
    <citation type="submission" date="2017-06" db="EMBL/GenBank/DDBJ databases">
        <title>The pomegranate genome and the genomics of punicalagin biosynthesis.</title>
        <authorList>
            <person name="Xu C."/>
        </authorList>
    </citation>
    <scope>NUCLEOTIDE SEQUENCE [LARGE SCALE GENOMIC DNA]</scope>
    <source>
        <tissue evidence="7">Fresh leaf</tissue>
    </source>
</reference>
<dbReference type="Gene3D" id="1.10.238.10">
    <property type="entry name" value="EF-hand"/>
    <property type="match status" value="2"/>
</dbReference>
<comment type="caution">
    <text evidence="7">The sequence shown here is derived from an EMBL/GenBank/DDBJ whole genome shotgun (WGS) entry which is preliminary data.</text>
</comment>
<keyword evidence="3" id="KW-0677">Repeat</keyword>
<evidence type="ECO:0000256" key="2">
    <source>
        <dbReference type="ARBA" id="ARBA00022723"/>
    </source>
</evidence>
<gene>
    <name evidence="7" type="ORF">CDL15_Pgr000479</name>
    <name evidence="8" type="ORF">CRG98_023447</name>
</gene>
<dbReference type="PROSITE" id="PS50222">
    <property type="entry name" value="EF_HAND_2"/>
    <property type="match status" value="3"/>
</dbReference>
<dbReference type="AlphaFoldDB" id="A0A218W2G1"/>
<dbReference type="GO" id="GO:0005737">
    <property type="term" value="C:cytoplasm"/>
    <property type="evidence" value="ECO:0007669"/>
    <property type="project" value="UniProtKB-ARBA"/>
</dbReference>
<evidence type="ECO:0000313" key="8">
    <source>
        <dbReference type="EMBL" id="PKI56159.1"/>
    </source>
</evidence>
<keyword evidence="4" id="KW-0106">Calcium</keyword>
<protein>
    <recommendedName>
        <fullName evidence="6">EF-hand domain-containing protein</fullName>
    </recommendedName>
</protein>
<feature type="domain" description="EF-hand" evidence="6">
    <location>
        <begin position="112"/>
        <end position="147"/>
    </location>
</feature>
<comment type="function">
    <text evidence="1">Potential calcium sensor.</text>
</comment>
<dbReference type="PANTHER" id="PTHR10891">
    <property type="entry name" value="EF-HAND CALCIUM-BINDING DOMAIN CONTAINING PROTEIN"/>
    <property type="match status" value="1"/>
</dbReference>
<sequence length="187" mass="20784">MAAAPDGRSLSRKSTSFSLHSPSLNSLRLRRIFDLFDRNGDGLITIDEISQALCRLGLDAAPSELESAIRSHIPPGSAGLRFDDFEALHRELDRDFFGGGESELEPVDAAVQEQTDLHEAFNVFDENGDGYISAKELQAVLKKLGMVEGQELARVEQMIGSVDRNRDGRVDFAEFKDMMRNVINKRT</sequence>
<dbReference type="Pfam" id="PF13499">
    <property type="entry name" value="EF-hand_7"/>
    <property type="match status" value="1"/>
</dbReference>
<evidence type="ECO:0000256" key="1">
    <source>
        <dbReference type="ARBA" id="ARBA00003291"/>
    </source>
</evidence>
<dbReference type="PROSITE" id="PS00018">
    <property type="entry name" value="EF_HAND_1"/>
    <property type="match status" value="3"/>
</dbReference>
<dbReference type="InterPro" id="IPR011992">
    <property type="entry name" value="EF-hand-dom_pair"/>
</dbReference>
<dbReference type="SMART" id="SM00054">
    <property type="entry name" value="EFh"/>
    <property type="match status" value="3"/>
</dbReference>
<dbReference type="SUPFAM" id="SSF47473">
    <property type="entry name" value="EF-hand"/>
    <property type="match status" value="1"/>
</dbReference>
<evidence type="ECO:0000313" key="7">
    <source>
        <dbReference type="EMBL" id="OWM67027.1"/>
    </source>
</evidence>
<proteinExistence type="predicted"/>
<evidence type="ECO:0000256" key="4">
    <source>
        <dbReference type="ARBA" id="ARBA00022837"/>
    </source>
</evidence>
<feature type="region of interest" description="Disordered" evidence="5">
    <location>
        <begin position="1"/>
        <end position="20"/>
    </location>
</feature>
<accession>A0A218W2G1</accession>
<dbReference type="FunFam" id="1.10.238.10:FF:000089">
    <property type="entry name" value="calmodulin-like protein 3"/>
    <property type="match status" value="1"/>
</dbReference>
<organism evidence="7 9">
    <name type="scientific">Punica granatum</name>
    <name type="common">Pomegranate</name>
    <dbReference type="NCBI Taxonomy" id="22663"/>
    <lineage>
        <taxon>Eukaryota</taxon>
        <taxon>Viridiplantae</taxon>
        <taxon>Streptophyta</taxon>
        <taxon>Embryophyta</taxon>
        <taxon>Tracheophyta</taxon>
        <taxon>Spermatophyta</taxon>
        <taxon>Magnoliopsida</taxon>
        <taxon>eudicotyledons</taxon>
        <taxon>Gunneridae</taxon>
        <taxon>Pentapetalae</taxon>
        <taxon>rosids</taxon>
        <taxon>malvids</taxon>
        <taxon>Myrtales</taxon>
        <taxon>Lythraceae</taxon>
        <taxon>Punica</taxon>
    </lineage>
</organism>
<feature type="domain" description="EF-hand" evidence="6">
    <location>
        <begin position="24"/>
        <end position="59"/>
    </location>
</feature>